<accession>A0A9W6IRY7</accession>
<dbReference type="Proteomes" id="UP001143400">
    <property type="component" value="Unassembled WGS sequence"/>
</dbReference>
<comment type="caution">
    <text evidence="1">The sequence shown here is derived from an EMBL/GenBank/DDBJ whole genome shotgun (WGS) entry which is preliminary data.</text>
</comment>
<evidence type="ECO:0000313" key="2">
    <source>
        <dbReference type="Proteomes" id="UP001143400"/>
    </source>
</evidence>
<reference evidence="1" key="2">
    <citation type="submission" date="2023-01" db="EMBL/GenBank/DDBJ databases">
        <authorList>
            <person name="Sun Q."/>
            <person name="Evtushenko L."/>
        </authorList>
    </citation>
    <scope>NUCLEOTIDE SEQUENCE</scope>
    <source>
        <strain evidence="1">VKM B-1606</strain>
    </source>
</reference>
<dbReference type="InterPro" id="IPR017853">
    <property type="entry name" value="GH"/>
</dbReference>
<gene>
    <name evidence="1" type="ORF">GCM10008170_11070</name>
</gene>
<organism evidence="1 2">
    <name type="scientific">Methylopila capsulata</name>
    <dbReference type="NCBI Taxonomy" id="61654"/>
    <lineage>
        <taxon>Bacteria</taxon>
        <taxon>Pseudomonadati</taxon>
        <taxon>Pseudomonadota</taxon>
        <taxon>Alphaproteobacteria</taxon>
        <taxon>Hyphomicrobiales</taxon>
        <taxon>Methylopilaceae</taxon>
        <taxon>Methylopila</taxon>
    </lineage>
</organism>
<sequence length="398" mass="44013">MRCVTIDAPPASAGLQSFFVAGFECSSHRRADGTRLDLIAATGHDRLAASDFARLAAVGVTTARDGMRWHLIEKAPGFYDWSSVLPMLRAARDARVQVIWDLCHYGYPDKLDIWSPAFVERFARFAREAARLIRSESDDIPYYCPVNEMSYWAWAGGDMRQFNPMTKGRGAELKRQLARAAIAAIEAVRSVDPRARFLTAEPSIHVAAASPSTSAKAAAEGYRLSQFEATDMLAGRLHPELGGSPDKLDIVGVNFYPQNQWVLGAGTIPMGHHDYRPFREMLAETAVRYGRPVLISETGAEGTARAAWLHYVCDEVAAARDDGVQVEGITLYPILDYPGWDNGRICEVGLFSTPNAKGERAVFKPLADELARQRARFEPEVRWDLADRVVPIRRGAAS</sequence>
<name>A0A9W6IRY7_9HYPH</name>
<dbReference type="AlphaFoldDB" id="A0A9W6IRY7"/>
<reference evidence="1" key="1">
    <citation type="journal article" date="2014" name="Int. J. Syst. Evol. Microbiol.">
        <title>Complete genome sequence of Corynebacterium casei LMG S-19264T (=DSM 44701T), isolated from a smear-ripened cheese.</title>
        <authorList>
            <consortium name="US DOE Joint Genome Institute (JGI-PGF)"/>
            <person name="Walter F."/>
            <person name="Albersmeier A."/>
            <person name="Kalinowski J."/>
            <person name="Ruckert C."/>
        </authorList>
    </citation>
    <scope>NUCLEOTIDE SEQUENCE</scope>
    <source>
        <strain evidence="1">VKM B-1606</strain>
    </source>
</reference>
<dbReference type="EMBL" id="BSFF01000002">
    <property type="protein sequence ID" value="GLK55088.1"/>
    <property type="molecule type" value="Genomic_DNA"/>
</dbReference>
<protein>
    <submittedName>
        <fullName evidence="1">Beta-glucosidase</fullName>
    </submittedName>
</protein>
<dbReference type="RefSeq" id="WP_204948285.1">
    <property type="nucleotide sequence ID" value="NZ_BSFF01000002.1"/>
</dbReference>
<dbReference type="SUPFAM" id="SSF51445">
    <property type="entry name" value="(Trans)glycosidases"/>
    <property type="match status" value="1"/>
</dbReference>
<evidence type="ECO:0000313" key="1">
    <source>
        <dbReference type="EMBL" id="GLK55088.1"/>
    </source>
</evidence>
<proteinExistence type="predicted"/>
<dbReference type="Gene3D" id="3.20.20.80">
    <property type="entry name" value="Glycosidases"/>
    <property type="match status" value="1"/>
</dbReference>